<comment type="caution">
    <text evidence="1">The sequence shown here is derived from an EMBL/GenBank/DDBJ whole genome shotgun (WGS) entry which is preliminary data.</text>
</comment>
<name>A0AA38GDZ0_TAXCH</name>
<sequence length="94" mass="10832">ALQEHIHPYYAPSTVYESGGKKKVWYAMNHRHSEVERLYEVATWTKFRSGFPPEEGQNDLAVFRCVFCLQATVFAERFAAITISSLAQKPIYSM</sequence>
<reference evidence="1 2" key="1">
    <citation type="journal article" date="2021" name="Nat. Plants">
        <title>The Taxus genome provides insights into paclitaxel biosynthesis.</title>
        <authorList>
            <person name="Xiong X."/>
            <person name="Gou J."/>
            <person name="Liao Q."/>
            <person name="Li Y."/>
            <person name="Zhou Q."/>
            <person name="Bi G."/>
            <person name="Li C."/>
            <person name="Du R."/>
            <person name="Wang X."/>
            <person name="Sun T."/>
            <person name="Guo L."/>
            <person name="Liang H."/>
            <person name="Lu P."/>
            <person name="Wu Y."/>
            <person name="Zhang Z."/>
            <person name="Ro D.K."/>
            <person name="Shang Y."/>
            <person name="Huang S."/>
            <person name="Yan J."/>
        </authorList>
    </citation>
    <scope>NUCLEOTIDE SEQUENCE [LARGE SCALE GENOMIC DNA]</scope>
    <source>
        <strain evidence="1">Ta-2019</strain>
    </source>
</reference>
<feature type="non-terminal residue" evidence="1">
    <location>
        <position position="94"/>
    </location>
</feature>
<dbReference type="Proteomes" id="UP000824469">
    <property type="component" value="Unassembled WGS sequence"/>
</dbReference>
<proteinExistence type="predicted"/>
<dbReference type="AlphaFoldDB" id="A0AA38GDZ0"/>
<organism evidence="1 2">
    <name type="scientific">Taxus chinensis</name>
    <name type="common">Chinese yew</name>
    <name type="synonym">Taxus wallichiana var. chinensis</name>
    <dbReference type="NCBI Taxonomy" id="29808"/>
    <lineage>
        <taxon>Eukaryota</taxon>
        <taxon>Viridiplantae</taxon>
        <taxon>Streptophyta</taxon>
        <taxon>Embryophyta</taxon>
        <taxon>Tracheophyta</taxon>
        <taxon>Spermatophyta</taxon>
        <taxon>Pinopsida</taxon>
        <taxon>Pinidae</taxon>
        <taxon>Conifers II</taxon>
        <taxon>Cupressales</taxon>
        <taxon>Taxaceae</taxon>
        <taxon>Taxus</taxon>
    </lineage>
</organism>
<feature type="non-terminal residue" evidence="1">
    <location>
        <position position="1"/>
    </location>
</feature>
<protein>
    <submittedName>
        <fullName evidence="1">Uncharacterized protein</fullName>
    </submittedName>
</protein>
<dbReference type="EMBL" id="JAHRHJ020000004">
    <property type="protein sequence ID" value="KAH9319785.1"/>
    <property type="molecule type" value="Genomic_DNA"/>
</dbReference>
<keyword evidence="2" id="KW-1185">Reference proteome</keyword>
<accession>A0AA38GDZ0</accession>
<gene>
    <name evidence="1" type="ORF">KI387_021554</name>
</gene>
<evidence type="ECO:0000313" key="2">
    <source>
        <dbReference type="Proteomes" id="UP000824469"/>
    </source>
</evidence>
<evidence type="ECO:0000313" key="1">
    <source>
        <dbReference type="EMBL" id="KAH9319785.1"/>
    </source>
</evidence>